<organism evidence="8 10">
    <name type="scientific">Streptomyces brevispora</name>
    <dbReference type="NCBI Taxonomy" id="887462"/>
    <lineage>
        <taxon>Bacteria</taxon>
        <taxon>Bacillati</taxon>
        <taxon>Actinomycetota</taxon>
        <taxon>Actinomycetes</taxon>
        <taxon>Kitasatosporales</taxon>
        <taxon>Streptomycetaceae</taxon>
        <taxon>Streptomyces</taxon>
    </lineage>
</organism>
<evidence type="ECO:0000256" key="7">
    <source>
        <dbReference type="SAM" id="Phobius"/>
    </source>
</evidence>
<keyword evidence="4 7" id="KW-0812">Transmembrane</keyword>
<evidence type="ECO:0000256" key="4">
    <source>
        <dbReference type="ARBA" id="ARBA00022692"/>
    </source>
</evidence>
<dbReference type="Proteomes" id="UP001330827">
    <property type="component" value="Chromosome"/>
</dbReference>
<dbReference type="AlphaFoldDB" id="A0A561UWE0"/>
<evidence type="ECO:0000256" key="2">
    <source>
        <dbReference type="ARBA" id="ARBA00006679"/>
    </source>
</evidence>
<dbReference type="PANTHER" id="PTHR33452">
    <property type="entry name" value="OXIDOREDUCTASE CATD-RELATED"/>
    <property type="match status" value="1"/>
</dbReference>
<evidence type="ECO:0000256" key="3">
    <source>
        <dbReference type="ARBA" id="ARBA00022475"/>
    </source>
</evidence>
<dbReference type="EMBL" id="VIWW01000001">
    <property type="protein sequence ID" value="TWG03689.1"/>
    <property type="molecule type" value="Genomic_DNA"/>
</dbReference>
<evidence type="ECO:0000313" key="11">
    <source>
        <dbReference type="Proteomes" id="UP001330827"/>
    </source>
</evidence>
<name>A0A561UWE0_9ACTN</name>
<evidence type="ECO:0000256" key="5">
    <source>
        <dbReference type="ARBA" id="ARBA00022989"/>
    </source>
</evidence>
<feature type="transmembrane region" description="Helical" evidence="7">
    <location>
        <begin position="49"/>
        <end position="67"/>
    </location>
</feature>
<keyword evidence="6 7" id="KW-0472">Membrane</keyword>
<keyword evidence="3" id="KW-1003">Cell membrane</keyword>
<dbReference type="PANTHER" id="PTHR33452:SF4">
    <property type="entry name" value="BLL4328 PROTEIN"/>
    <property type="match status" value="1"/>
</dbReference>
<evidence type="ECO:0000313" key="10">
    <source>
        <dbReference type="Proteomes" id="UP000318186"/>
    </source>
</evidence>
<reference evidence="9 11" key="2">
    <citation type="submission" date="2022-10" db="EMBL/GenBank/DDBJ databases">
        <title>The complete genomes of actinobacterial strains from the NBC collection.</title>
        <authorList>
            <person name="Joergensen T.S."/>
            <person name="Alvarez Arevalo M."/>
            <person name="Sterndorff E.B."/>
            <person name="Faurdal D."/>
            <person name="Vuksanovic O."/>
            <person name="Mourched A.-S."/>
            <person name="Charusanti P."/>
            <person name="Shaw S."/>
            <person name="Blin K."/>
            <person name="Weber T."/>
        </authorList>
    </citation>
    <scope>NUCLEOTIDE SEQUENCE [LARGE SCALE GENOMIC DNA]</scope>
    <source>
        <strain evidence="9 11">NBC 01769</strain>
    </source>
</reference>
<evidence type="ECO:0000313" key="9">
    <source>
        <dbReference type="EMBL" id="WSC15273.1"/>
    </source>
</evidence>
<accession>A0A561UWE0</accession>
<dbReference type="InterPro" id="IPR051907">
    <property type="entry name" value="DoxX-like_oxidoreductase"/>
</dbReference>
<evidence type="ECO:0000256" key="6">
    <source>
        <dbReference type="ARBA" id="ARBA00023136"/>
    </source>
</evidence>
<proteinExistence type="inferred from homology"/>
<keyword evidence="5 7" id="KW-1133">Transmembrane helix</keyword>
<evidence type="ECO:0000313" key="8">
    <source>
        <dbReference type="EMBL" id="TWG03689.1"/>
    </source>
</evidence>
<dbReference type="EMBL" id="CP109114">
    <property type="protein sequence ID" value="WSC15273.1"/>
    <property type="molecule type" value="Genomic_DNA"/>
</dbReference>
<dbReference type="InterPro" id="IPR032808">
    <property type="entry name" value="DoxX"/>
</dbReference>
<dbReference type="Pfam" id="PF07681">
    <property type="entry name" value="DoxX"/>
    <property type="match status" value="1"/>
</dbReference>
<evidence type="ECO:0000256" key="1">
    <source>
        <dbReference type="ARBA" id="ARBA00004651"/>
    </source>
</evidence>
<dbReference type="GO" id="GO:0005886">
    <property type="term" value="C:plasma membrane"/>
    <property type="evidence" value="ECO:0007669"/>
    <property type="project" value="UniProtKB-SubCell"/>
</dbReference>
<dbReference type="OrthoDB" id="9808524at2"/>
<protein>
    <submittedName>
        <fullName evidence="9">DoxX family protein</fullName>
    </submittedName>
    <submittedName>
        <fullName evidence="8">Putative oxidoreductase</fullName>
    </submittedName>
</protein>
<sequence length="149" mass="15833">MMITRPGRAQPYALGLFRIVIGLLFTCHGVASLFGVLGGAPVPAGTWPGWYAAVIQLAGGTLVFLGLGTRTAALVGSGSMAFAYFDVHQQRGLLPMENGGEAAVLFCWTLLLIAFSGPGALAADRLFNSRGATREETEVRRRQRLRVPA</sequence>
<reference evidence="8 10" key="1">
    <citation type="submission" date="2019-06" db="EMBL/GenBank/DDBJ databases">
        <title>Sequencing the genomes of 1000 actinobacteria strains.</title>
        <authorList>
            <person name="Klenk H.-P."/>
        </authorList>
    </citation>
    <scope>NUCLEOTIDE SEQUENCE [LARGE SCALE GENOMIC DNA]</scope>
    <source>
        <strain evidence="8 10">DSM 42059</strain>
    </source>
</reference>
<comment type="similarity">
    <text evidence="2">Belongs to the DoxX family.</text>
</comment>
<comment type="subcellular location">
    <subcellularLocation>
        <location evidence="1">Cell membrane</location>
        <topology evidence="1">Multi-pass membrane protein</topology>
    </subcellularLocation>
</comment>
<feature type="transmembrane region" description="Helical" evidence="7">
    <location>
        <begin position="102"/>
        <end position="123"/>
    </location>
</feature>
<gene>
    <name evidence="8" type="ORF">FHX80_112124</name>
    <name evidence="9" type="ORF">OIE64_22175</name>
</gene>
<feature type="transmembrane region" description="Helical" evidence="7">
    <location>
        <begin position="12"/>
        <end position="37"/>
    </location>
</feature>
<dbReference type="Proteomes" id="UP000318186">
    <property type="component" value="Unassembled WGS sequence"/>
</dbReference>
<keyword evidence="11" id="KW-1185">Reference proteome</keyword>